<dbReference type="GO" id="GO:0006048">
    <property type="term" value="P:UDP-N-acetylglucosamine biosynthetic process"/>
    <property type="evidence" value="ECO:0007669"/>
    <property type="project" value="TreeGrafter"/>
</dbReference>
<evidence type="ECO:0000259" key="9">
    <source>
        <dbReference type="Pfam" id="PF02879"/>
    </source>
</evidence>
<dbReference type="GO" id="GO:0005829">
    <property type="term" value="C:cytosol"/>
    <property type="evidence" value="ECO:0007669"/>
    <property type="project" value="TreeGrafter"/>
</dbReference>
<dbReference type="Pfam" id="PF02878">
    <property type="entry name" value="PGM_PMM_I"/>
    <property type="match status" value="1"/>
</dbReference>
<proteinExistence type="inferred from homology"/>
<dbReference type="InterPro" id="IPR036900">
    <property type="entry name" value="A-D-PHexomutase_C_sf"/>
</dbReference>
<dbReference type="PANTHER" id="PTHR42946:SF1">
    <property type="entry name" value="PHOSPHOGLUCOMUTASE (ALPHA-D-GLUCOSE-1,6-BISPHOSPHATE-DEPENDENT)"/>
    <property type="match status" value="1"/>
</dbReference>
<comment type="cofactor">
    <cofactor evidence="1">
        <name>Mg(2+)</name>
        <dbReference type="ChEBI" id="CHEBI:18420"/>
    </cofactor>
</comment>
<dbReference type="GO" id="GO:0000287">
    <property type="term" value="F:magnesium ion binding"/>
    <property type="evidence" value="ECO:0007669"/>
    <property type="project" value="InterPro"/>
</dbReference>
<dbReference type="PROSITE" id="PS00710">
    <property type="entry name" value="PGM_PMM"/>
    <property type="match status" value="1"/>
</dbReference>
<dbReference type="SUPFAM" id="SSF55957">
    <property type="entry name" value="Phosphoglucomutase, C-terminal domain"/>
    <property type="match status" value="1"/>
</dbReference>
<evidence type="ECO:0000259" key="10">
    <source>
        <dbReference type="Pfam" id="PF02880"/>
    </source>
</evidence>
<protein>
    <submittedName>
        <fullName evidence="11">Phosphoglucosamine mutase</fullName>
        <ecNumber evidence="11">5.4.2.10</ecNumber>
    </submittedName>
</protein>
<evidence type="ECO:0000256" key="6">
    <source>
        <dbReference type="ARBA" id="ARBA00023235"/>
    </source>
</evidence>
<keyword evidence="4" id="KW-0479">Metal-binding</keyword>
<dbReference type="InterPro" id="IPR016055">
    <property type="entry name" value="A-D-PHexomutase_a/b/a-I/II/III"/>
</dbReference>
<organism evidence="11">
    <name type="scientific">hydrothermal vent metagenome</name>
    <dbReference type="NCBI Taxonomy" id="652676"/>
    <lineage>
        <taxon>unclassified sequences</taxon>
        <taxon>metagenomes</taxon>
        <taxon>ecological metagenomes</taxon>
    </lineage>
</organism>
<feature type="domain" description="Alpha-D-phosphohexomutase alpha/beta/alpha" evidence="10">
    <location>
        <begin position="259"/>
        <end position="367"/>
    </location>
</feature>
<dbReference type="CDD" id="cd05802">
    <property type="entry name" value="GlmM"/>
    <property type="match status" value="1"/>
</dbReference>
<dbReference type="GO" id="GO:0008966">
    <property type="term" value="F:phosphoglucosamine mutase activity"/>
    <property type="evidence" value="ECO:0007669"/>
    <property type="project" value="UniProtKB-EC"/>
</dbReference>
<dbReference type="InterPro" id="IPR016066">
    <property type="entry name" value="A-D-PHexomutase_CS"/>
</dbReference>
<dbReference type="PANTHER" id="PTHR42946">
    <property type="entry name" value="PHOSPHOHEXOSE MUTASE"/>
    <property type="match status" value="1"/>
</dbReference>
<dbReference type="PRINTS" id="PR00509">
    <property type="entry name" value="PGMPMM"/>
</dbReference>
<keyword evidence="5" id="KW-0460">Magnesium</keyword>
<evidence type="ECO:0000256" key="2">
    <source>
        <dbReference type="ARBA" id="ARBA00010231"/>
    </source>
</evidence>
<evidence type="ECO:0000313" key="11">
    <source>
        <dbReference type="EMBL" id="VAW34616.1"/>
    </source>
</evidence>
<reference evidence="11" key="1">
    <citation type="submission" date="2018-06" db="EMBL/GenBank/DDBJ databases">
        <authorList>
            <person name="Zhirakovskaya E."/>
        </authorList>
    </citation>
    <scope>NUCLEOTIDE SEQUENCE</scope>
</reference>
<dbReference type="Gene3D" id="3.30.310.50">
    <property type="entry name" value="Alpha-D-phosphohexomutase, C-terminal domain"/>
    <property type="match status" value="1"/>
</dbReference>
<gene>
    <name evidence="11" type="ORF">MNBD_GAMMA01-869</name>
</gene>
<dbReference type="Pfam" id="PF00408">
    <property type="entry name" value="PGM_PMM_IV"/>
    <property type="match status" value="1"/>
</dbReference>
<comment type="similarity">
    <text evidence="2">Belongs to the phosphohexose mutase family.</text>
</comment>
<dbReference type="FunFam" id="3.40.120.10:FF:000003">
    <property type="entry name" value="Phosphoglucosamine mutase"/>
    <property type="match status" value="1"/>
</dbReference>
<dbReference type="Pfam" id="PF02879">
    <property type="entry name" value="PGM_PMM_II"/>
    <property type="match status" value="1"/>
</dbReference>
<evidence type="ECO:0000256" key="3">
    <source>
        <dbReference type="ARBA" id="ARBA00022553"/>
    </source>
</evidence>
<dbReference type="FunFam" id="3.40.120.10:FF:000001">
    <property type="entry name" value="Phosphoglucosamine mutase"/>
    <property type="match status" value="1"/>
</dbReference>
<evidence type="ECO:0000259" key="8">
    <source>
        <dbReference type="Pfam" id="PF02878"/>
    </source>
</evidence>
<dbReference type="InterPro" id="IPR005846">
    <property type="entry name" value="A-D-PHexomutase_a/b/a-III"/>
</dbReference>
<dbReference type="InterPro" id="IPR006352">
    <property type="entry name" value="GlmM_bact"/>
</dbReference>
<feature type="domain" description="Alpha-D-phosphohexomutase alpha/beta/alpha" evidence="8">
    <location>
        <begin position="5"/>
        <end position="137"/>
    </location>
</feature>
<dbReference type="InterPro" id="IPR050060">
    <property type="entry name" value="Phosphoglucosamine_mutase"/>
</dbReference>
<feature type="domain" description="Alpha-D-phosphohexomutase alpha/beta/alpha" evidence="9">
    <location>
        <begin position="158"/>
        <end position="255"/>
    </location>
</feature>
<dbReference type="NCBIfam" id="TIGR01455">
    <property type="entry name" value="glmM"/>
    <property type="match status" value="1"/>
</dbReference>
<dbReference type="GO" id="GO:0009252">
    <property type="term" value="P:peptidoglycan biosynthetic process"/>
    <property type="evidence" value="ECO:0007669"/>
    <property type="project" value="TreeGrafter"/>
</dbReference>
<keyword evidence="6 11" id="KW-0413">Isomerase</keyword>
<accession>A0A3B0VQW2</accession>
<dbReference type="InterPro" id="IPR005845">
    <property type="entry name" value="A-D-PHexomutase_a/b/a-II"/>
</dbReference>
<dbReference type="HAMAP" id="MF_01554_B">
    <property type="entry name" value="GlmM_B"/>
    <property type="match status" value="1"/>
</dbReference>
<dbReference type="EMBL" id="UOEW01000076">
    <property type="protein sequence ID" value="VAW34616.1"/>
    <property type="molecule type" value="Genomic_DNA"/>
</dbReference>
<sequence length="453" mass="48927">MIEKKYFGTDGIRGKVGGSVMTAEFALKLGRAAGVVLGKLSPSNTVIIGKDTRISGYMFESALEAGLSSAGTNCLLLGPMPTPAIAWMTSSMHASAGIVISASHNPYYDNGIKFFDHNGEKLSDMLELEIEQEIEKEFITVASENLGKVKRVNDAAGRYIEFCKSTFPRQQSLAGLKIVVDCANGATYHIAPQVFAELGADVTVVGNKPDGLNINADCGSTEPQILQEKVLESGADIGIALDGDGDRVLMVDHYGDVIDGDQLIFIVAKYLHNNKQLNGGVVGTLMTNQAMQVGLADLGIEFIRANVGDRYVHQLLKKNNWHLGGESSGHILNLDLATTGDGIVSALMVLTVMKSEGRNLKELAAEIPLYPQILINITIDDAKTIAKHIEIVNHAKEIDKQLGNQGRTLIRASGTQPLLRIMVEAQDKVLAKKYASQLKQTVEKISEIIQEKE</sequence>
<dbReference type="InterPro" id="IPR005841">
    <property type="entry name" value="Alpha-D-phosphohexomutase_SF"/>
</dbReference>
<keyword evidence="3" id="KW-0597">Phosphoprotein</keyword>
<evidence type="ECO:0000256" key="4">
    <source>
        <dbReference type="ARBA" id="ARBA00022723"/>
    </source>
</evidence>
<name>A0A3B0VQW2_9ZZZZ</name>
<feature type="domain" description="Alpha-D-phosphohexomutase C-terminal" evidence="7">
    <location>
        <begin position="374"/>
        <end position="438"/>
    </location>
</feature>
<dbReference type="EC" id="5.4.2.10" evidence="11"/>
<dbReference type="AlphaFoldDB" id="A0A3B0VQW2"/>
<dbReference type="Gene3D" id="3.40.120.10">
    <property type="entry name" value="Alpha-D-Glucose-1,6-Bisphosphate, subunit A, domain 3"/>
    <property type="match status" value="3"/>
</dbReference>
<dbReference type="GO" id="GO:0005975">
    <property type="term" value="P:carbohydrate metabolic process"/>
    <property type="evidence" value="ECO:0007669"/>
    <property type="project" value="InterPro"/>
</dbReference>
<dbReference type="Pfam" id="PF02880">
    <property type="entry name" value="PGM_PMM_III"/>
    <property type="match status" value="1"/>
</dbReference>
<dbReference type="NCBIfam" id="NF008139">
    <property type="entry name" value="PRK10887.1"/>
    <property type="match status" value="1"/>
</dbReference>
<dbReference type="InterPro" id="IPR005844">
    <property type="entry name" value="A-D-PHexomutase_a/b/a-I"/>
</dbReference>
<dbReference type="InterPro" id="IPR005843">
    <property type="entry name" value="A-D-PHexomutase_C"/>
</dbReference>
<dbReference type="SUPFAM" id="SSF53738">
    <property type="entry name" value="Phosphoglucomutase, first 3 domains"/>
    <property type="match status" value="3"/>
</dbReference>
<evidence type="ECO:0000256" key="1">
    <source>
        <dbReference type="ARBA" id="ARBA00001946"/>
    </source>
</evidence>
<evidence type="ECO:0000256" key="5">
    <source>
        <dbReference type="ARBA" id="ARBA00022842"/>
    </source>
</evidence>
<evidence type="ECO:0000259" key="7">
    <source>
        <dbReference type="Pfam" id="PF00408"/>
    </source>
</evidence>
<dbReference type="GO" id="GO:0004615">
    <property type="term" value="F:phosphomannomutase activity"/>
    <property type="evidence" value="ECO:0007669"/>
    <property type="project" value="TreeGrafter"/>
</dbReference>